<dbReference type="GO" id="GO:0005506">
    <property type="term" value="F:iron ion binding"/>
    <property type="evidence" value="ECO:0007669"/>
    <property type="project" value="InterPro"/>
</dbReference>
<sequence>MPRHRLQLSQRSPMALTRRAGTGGWMVRTMAGSGVRLCLRSWASWVLPTAFYFLCYFDMRDILNSPQWPLLSPVDQETTIVSYTKQRLACPPILPFLRIPFVKGCTSLKECDDYRIQNLANVHNWNISDPLWSYRDWTPFENLICAYCLKQAEEYHRQARRKLWDKLPEIYGLPSWEELASPPYIQTYDSAFSSRFASIGIIGPGRHERSSQQISTTTSKENNLGMEWSLYWTATCGLSIAPCPGPTSAGIGLATSKFLTTFRNSLVASPWIRSSWERHYNERFDLHHILPHTTFQCAQPPSRRDIGLHCTSEPFSMKQCEYTLRVLCHSMKDLWGDAEEFDPNRFIDERLQKYLVSNSFQFLPFNAGPRICLGQQFAYNEMSFLDKYGDECSRVAAYSQQLQQPATSATPHYPGKHIGHLHPRAGTGLNRD</sequence>
<comment type="caution">
    <text evidence="10">The sequence shown here is derived from an EMBL/GenBank/DDBJ whole genome shotgun (WGS) entry which is preliminary data.</text>
</comment>
<evidence type="ECO:0000256" key="6">
    <source>
        <dbReference type="ARBA" id="ARBA00023004"/>
    </source>
</evidence>
<keyword evidence="5 8" id="KW-0560">Oxidoreductase</keyword>
<dbReference type="RefSeq" id="XP_037221320.1">
    <property type="nucleotide sequence ID" value="XM_037361028.1"/>
</dbReference>
<dbReference type="InterPro" id="IPR036396">
    <property type="entry name" value="Cyt_P450_sf"/>
</dbReference>
<comment type="cofactor">
    <cofactor evidence="1">
        <name>heme</name>
        <dbReference type="ChEBI" id="CHEBI:30413"/>
    </cofactor>
</comment>
<dbReference type="Proteomes" id="UP000636479">
    <property type="component" value="Unassembled WGS sequence"/>
</dbReference>
<dbReference type="PANTHER" id="PTHR24287">
    <property type="entry name" value="P450, PUTATIVE (EUROFUNG)-RELATED"/>
    <property type="match status" value="1"/>
</dbReference>
<protein>
    <submittedName>
        <fullName evidence="10">BTB domain-containing protein</fullName>
    </submittedName>
</protein>
<dbReference type="InterPro" id="IPR017972">
    <property type="entry name" value="Cyt_P450_CS"/>
</dbReference>
<proteinExistence type="inferred from homology"/>
<dbReference type="InterPro" id="IPR001128">
    <property type="entry name" value="Cyt_P450"/>
</dbReference>
<dbReference type="InterPro" id="IPR047146">
    <property type="entry name" value="Cyt_P450_E_CYP52_fungi"/>
</dbReference>
<evidence type="ECO:0000313" key="11">
    <source>
        <dbReference type="Proteomes" id="UP000636479"/>
    </source>
</evidence>
<evidence type="ECO:0000256" key="8">
    <source>
        <dbReference type="RuleBase" id="RU000461"/>
    </source>
</evidence>
<dbReference type="Pfam" id="PF00067">
    <property type="entry name" value="p450"/>
    <property type="match status" value="1"/>
</dbReference>
<dbReference type="GO" id="GO:0020037">
    <property type="term" value="F:heme binding"/>
    <property type="evidence" value="ECO:0007669"/>
    <property type="project" value="InterPro"/>
</dbReference>
<keyword evidence="11" id="KW-1185">Reference proteome</keyword>
<name>A0A8H6W7Y5_9AGAR</name>
<keyword evidence="7 8" id="KW-0503">Monooxygenase</keyword>
<evidence type="ECO:0000256" key="7">
    <source>
        <dbReference type="ARBA" id="ARBA00023033"/>
    </source>
</evidence>
<reference evidence="10" key="1">
    <citation type="submission" date="2020-05" db="EMBL/GenBank/DDBJ databases">
        <title>Mycena genomes resolve the evolution of fungal bioluminescence.</title>
        <authorList>
            <person name="Tsai I.J."/>
        </authorList>
    </citation>
    <scope>NUCLEOTIDE SEQUENCE</scope>
    <source>
        <strain evidence="10">171206Taipei</strain>
    </source>
</reference>
<evidence type="ECO:0000256" key="2">
    <source>
        <dbReference type="ARBA" id="ARBA00010617"/>
    </source>
</evidence>
<evidence type="ECO:0000256" key="3">
    <source>
        <dbReference type="ARBA" id="ARBA00022617"/>
    </source>
</evidence>
<evidence type="ECO:0000313" key="10">
    <source>
        <dbReference type="EMBL" id="KAF7306301.1"/>
    </source>
</evidence>
<dbReference type="PANTHER" id="PTHR24287:SF1">
    <property type="entry name" value="P450, PUTATIVE (EUROFUNG)-RELATED"/>
    <property type="match status" value="1"/>
</dbReference>
<comment type="similarity">
    <text evidence="2 8">Belongs to the cytochrome P450 family.</text>
</comment>
<dbReference type="GO" id="GO:0016705">
    <property type="term" value="F:oxidoreductase activity, acting on paired donors, with incorporation or reduction of molecular oxygen"/>
    <property type="evidence" value="ECO:0007669"/>
    <property type="project" value="InterPro"/>
</dbReference>
<keyword evidence="3 8" id="KW-0349">Heme</keyword>
<dbReference type="AlphaFoldDB" id="A0A8H6W7Y5"/>
<dbReference type="GO" id="GO:0004497">
    <property type="term" value="F:monooxygenase activity"/>
    <property type="evidence" value="ECO:0007669"/>
    <property type="project" value="UniProtKB-KW"/>
</dbReference>
<keyword evidence="6 8" id="KW-0408">Iron</keyword>
<evidence type="ECO:0000256" key="1">
    <source>
        <dbReference type="ARBA" id="ARBA00001971"/>
    </source>
</evidence>
<dbReference type="OrthoDB" id="3036049at2759"/>
<dbReference type="GeneID" id="59343544"/>
<feature type="compositionally biased region" description="Basic residues" evidence="9">
    <location>
        <begin position="414"/>
        <end position="423"/>
    </location>
</feature>
<accession>A0A8H6W7Y5</accession>
<dbReference type="SUPFAM" id="SSF48264">
    <property type="entry name" value="Cytochrome P450"/>
    <property type="match status" value="1"/>
</dbReference>
<keyword evidence="4 8" id="KW-0479">Metal-binding</keyword>
<evidence type="ECO:0000256" key="9">
    <source>
        <dbReference type="SAM" id="MobiDB-lite"/>
    </source>
</evidence>
<dbReference type="Gene3D" id="1.10.630.10">
    <property type="entry name" value="Cytochrome P450"/>
    <property type="match status" value="1"/>
</dbReference>
<evidence type="ECO:0000256" key="4">
    <source>
        <dbReference type="ARBA" id="ARBA00022723"/>
    </source>
</evidence>
<gene>
    <name evidence="10" type="ORF">MIND_00421100</name>
</gene>
<evidence type="ECO:0000256" key="5">
    <source>
        <dbReference type="ARBA" id="ARBA00023002"/>
    </source>
</evidence>
<organism evidence="10 11">
    <name type="scientific">Mycena indigotica</name>
    <dbReference type="NCBI Taxonomy" id="2126181"/>
    <lineage>
        <taxon>Eukaryota</taxon>
        <taxon>Fungi</taxon>
        <taxon>Dikarya</taxon>
        <taxon>Basidiomycota</taxon>
        <taxon>Agaricomycotina</taxon>
        <taxon>Agaricomycetes</taxon>
        <taxon>Agaricomycetidae</taxon>
        <taxon>Agaricales</taxon>
        <taxon>Marasmiineae</taxon>
        <taxon>Mycenaceae</taxon>
        <taxon>Mycena</taxon>
    </lineage>
</organism>
<dbReference type="EMBL" id="JACAZF010000004">
    <property type="protein sequence ID" value="KAF7306301.1"/>
    <property type="molecule type" value="Genomic_DNA"/>
</dbReference>
<feature type="region of interest" description="Disordered" evidence="9">
    <location>
        <begin position="405"/>
        <end position="432"/>
    </location>
</feature>
<dbReference type="PROSITE" id="PS00086">
    <property type="entry name" value="CYTOCHROME_P450"/>
    <property type="match status" value="1"/>
</dbReference>